<reference evidence="1" key="1">
    <citation type="submission" date="2020-04" db="EMBL/GenBank/DDBJ databases">
        <authorList>
            <person name="Chiriac C."/>
            <person name="Salcher M."/>
            <person name="Ghai R."/>
            <person name="Kavagutti S V."/>
        </authorList>
    </citation>
    <scope>NUCLEOTIDE SEQUENCE</scope>
</reference>
<gene>
    <name evidence="1" type="ORF">UFOVP264_38</name>
</gene>
<proteinExistence type="predicted"/>
<evidence type="ECO:0000313" key="1">
    <source>
        <dbReference type="EMBL" id="CAB4133839.1"/>
    </source>
</evidence>
<accession>A0A6J5LQA7</accession>
<name>A0A6J5LQA7_9CAUD</name>
<protein>
    <submittedName>
        <fullName evidence="1">Uncharacterized protein</fullName>
    </submittedName>
</protein>
<dbReference type="EMBL" id="LR796277">
    <property type="protein sequence ID" value="CAB4133839.1"/>
    <property type="molecule type" value="Genomic_DNA"/>
</dbReference>
<organism evidence="1">
    <name type="scientific">uncultured Caudovirales phage</name>
    <dbReference type="NCBI Taxonomy" id="2100421"/>
    <lineage>
        <taxon>Viruses</taxon>
        <taxon>Duplodnaviria</taxon>
        <taxon>Heunggongvirae</taxon>
        <taxon>Uroviricota</taxon>
        <taxon>Caudoviricetes</taxon>
        <taxon>Peduoviridae</taxon>
        <taxon>Maltschvirus</taxon>
        <taxon>Maltschvirus maltsch</taxon>
    </lineage>
</organism>
<sequence length="55" mass="6488">MSLKNKSLASILYEFIEFCCKNAECSLYPEDFYGKEKKIIDDFLKNRDQELEGDD</sequence>